<accession>A0ABV2J9M0</accession>
<comment type="caution">
    <text evidence="1">The sequence shown here is derived from an EMBL/GenBank/DDBJ whole genome shotgun (WGS) entry which is preliminary data.</text>
</comment>
<protein>
    <recommendedName>
        <fullName evidence="3">DUF3842 family protein</fullName>
    </recommendedName>
</protein>
<reference evidence="1 2" key="1">
    <citation type="submission" date="2024-06" db="EMBL/GenBank/DDBJ databases">
        <title>Genomic Encyclopedia of Type Strains, Phase IV (KMG-IV): sequencing the most valuable type-strain genomes for metagenomic binning, comparative biology and taxonomic classification.</title>
        <authorList>
            <person name="Goeker M."/>
        </authorList>
    </citation>
    <scope>NUCLEOTIDE SEQUENCE [LARGE SCALE GENOMIC DNA]</scope>
    <source>
        <strain evidence="1 2">DSM 21460</strain>
    </source>
</reference>
<organism evidence="1 2">
    <name type="scientific">Peptoniphilus olsenii</name>
    <dbReference type="NCBI Taxonomy" id="411570"/>
    <lineage>
        <taxon>Bacteria</taxon>
        <taxon>Bacillati</taxon>
        <taxon>Bacillota</taxon>
        <taxon>Tissierellia</taxon>
        <taxon>Tissierellales</taxon>
        <taxon>Peptoniphilaceae</taxon>
        <taxon>Peptoniphilus</taxon>
    </lineage>
</organism>
<gene>
    <name evidence="1" type="ORF">ABID14_001084</name>
</gene>
<name>A0ABV2J9M0_9FIRM</name>
<dbReference type="EMBL" id="JBEPMA010000005">
    <property type="protein sequence ID" value="MET3617453.1"/>
    <property type="molecule type" value="Genomic_DNA"/>
</dbReference>
<proteinExistence type="predicted"/>
<evidence type="ECO:0008006" key="3">
    <source>
        <dbReference type="Google" id="ProtNLM"/>
    </source>
</evidence>
<evidence type="ECO:0000313" key="2">
    <source>
        <dbReference type="Proteomes" id="UP001549162"/>
    </source>
</evidence>
<dbReference type="InterPro" id="IPR024208">
    <property type="entry name" value="DUF3842"/>
</dbReference>
<keyword evidence="2" id="KW-1185">Reference proteome</keyword>
<dbReference type="Proteomes" id="UP001549162">
    <property type="component" value="Unassembled WGS sequence"/>
</dbReference>
<evidence type="ECO:0000313" key="1">
    <source>
        <dbReference type="EMBL" id="MET3617453.1"/>
    </source>
</evidence>
<sequence length="134" mass="14145">MRILVIDAQGGGLGRQLIQALKSKHENLDIIAVGTNSIATSNMLKAGAKVAATGENAVVVNCANADVIVGPIGILLVNSLYGEISAKMAEAVSLSRAKRILIPFLHDDNIIVGVNDYSLKKLIEQAVDEVEKIL</sequence>
<dbReference type="RefSeq" id="WP_354367921.1">
    <property type="nucleotide sequence ID" value="NZ_JBEPMA010000005.1"/>
</dbReference>
<dbReference type="Pfam" id="PF12953">
    <property type="entry name" value="DUF3842"/>
    <property type="match status" value="1"/>
</dbReference>